<dbReference type="Proteomes" id="UP000663832">
    <property type="component" value="Unassembled WGS sequence"/>
</dbReference>
<evidence type="ECO:0000313" key="2">
    <source>
        <dbReference type="EMBL" id="CAF1023226.1"/>
    </source>
</evidence>
<keyword evidence="4" id="KW-1185">Reference proteome</keyword>
<feature type="compositionally biased region" description="Acidic residues" evidence="1">
    <location>
        <begin position="107"/>
        <end position="126"/>
    </location>
</feature>
<feature type="compositionally biased region" description="Low complexity" evidence="1">
    <location>
        <begin position="27"/>
        <end position="43"/>
    </location>
</feature>
<name>A0A815VZ11_9BILA</name>
<feature type="region of interest" description="Disordered" evidence="1">
    <location>
        <begin position="330"/>
        <end position="373"/>
    </location>
</feature>
<feature type="compositionally biased region" description="Basic residues" evidence="1">
    <location>
        <begin position="360"/>
        <end position="373"/>
    </location>
</feature>
<evidence type="ECO:0000313" key="4">
    <source>
        <dbReference type="Proteomes" id="UP000663832"/>
    </source>
</evidence>
<evidence type="ECO:0000313" key="3">
    <source>
        <dbReference type="EMBL" id="CAF1538333.1"/>
    </source>
</evidence>
<dbReference type="EMBL" id="CAJNOM010000673">
    <property type="protein sequence ID" value="CAF1538333.1"/>
    <property type="molecule type" value="Genomic_DNA"/>
</dbReference>
<gene>
    <name evidence="2" type="ORF">BJG266_LOCUS17115</name>
    <name evidence="3" type="ORF">QVE165_LOCUS46112</name>
</gene>
<dbReference type="Proteomes" id="UP000663877">
    <property type="component" value="Unassembled WGS sequence"/>
</dbReference>
<proteinExistence type="predicted"/>
<comment type="caution">
    <text evidence="3">The sequence shown here is derived from an EMBL/GenBank/DDBJ whole genome shotgun (WGS) entry which is preliminary data.</text>
</comment>
<evidence type="ECO:0000256" key="1">
    <source>
        <dbReference type="SAM" id="MobiDB-lite"/>
    </source>
</evidence>
<organism evidence="3 4">
    <name type="scientific">Adineta steineri</name>
    <dbReference type="NCBI Taxonomy" id="433720"/>
    <lineage>
        <taxon>Eukaryota</taxon>
        <taxon>Metazoa</taxon>
        <taxon>Spiralia</taxon>
        <taxon>Gnathifera</taxon>
        <taxon>Rotifera</taxon>
        <taxon>Eurotatoria</taxon>
        <taxon>Bdelloidea</taxon>
        <taxon>Adinetida</taxon>
        <taxon>Adinetidae</taxon>
        <taxon>Adineta</taxon>
    </lineage>
</organism>
<reference evidence="3" key="1">
    <citation type="submission" date="2021-02" db="EMBL/GenBank/DDBJ databases">
        <authorList>
            <person name="Nowell W R."/>
        </authorList>
    </citation>
    <scope>NUCLEOTIDE SEQUENCE</scope>
</reference>
<accession>A0A815VZ11</accession>
<protein>
    <submittedName>
        <fullName evidence="3">Uncharacterized protein</fullName>
    </submittedName>
</protein>
<sequence length="373" mass="42436">MVHQLDEDDDADDDEHDTKLSSDESEYSSSSLGDDSDTTSSSEESADDRRDDEDVTSASLNGQPTTSFDADDRVDDEELFAGHISGVDNYFNELQPDNVVSVITTPSDEDEDSTETVSDESSESEPDGLKKHAEEETPEWLAEVIAKTLISVKTHPPAYVRLRYEIDGPRRSFRYPLAIDISKLQKETLSSDQTFWIRLSLVAHRENDPDTGYLHPNILKYISDDANEADELDDGTLAVRLTSDDIKKGIKEFPHLSIIKRKFDTYNRELTLYNGNTVASYIDGNETVTVKEVKKIYNEYNLKASRIVFQLLIKQGETYNFENHVCVTDKMEDSKQPKKRLKESTEDEEEEKEIGERPSRSKSKPIKRKKMPQ</sequence>
<feature type="compositionally biased region" description="Acidic residues" evidence="1">
    <location>
        <begin position="1"/>
        <end position="15"/>
    </location>
</feature>
<feature type="region of interest" description="Disordered" evidence="1">
    <location>
        <begin position="104"/>
        <end position="136"/>
    </location>
</feature>
<feature type="compositionally biased region" description="Acidic residues" evidence="1">
    <location>
        <begin position="44"/>
        <end position="55"/>
    </location>
</feature>
<dbReference type="AlphaFoldDB" id="A0A815VZ11"/>
<feature type="compositionally biased region" description="Polar residues" evidence="1">
    <location>
        <begin position="58"/>
        <end position="68"/>
    </location>
</feature>
<dbReference type="EMBL" id="CAJNOI010000081">
    <property type="protein sequence ID" value="CAF1023226.1"/>
    <property type="molecule type" value="Genomic_DNA"/>
</dbReference>
<feature type="region of interest" description="Disordered" evidence="1">
    <location>
        <begin position="1"/>
        <end position="74"/>
    </location>
</feature>